<organism evidence="2 3">
    <name type="scientific">Eragrostis curvula</name>
    <name type="common">weeping love grass</name>
    <dbReference type="NCBI Taxonomy" id="38414"/>
    <lineage>
        <taxon>Eukaryota</taxon>
        <taxon>Viridiplantae</taxon>
        <taxon>Streptophyta</taxon>
        <taxon>Embryophyta</taxon>
        <taxon>Tracheophyta</taxon>
        <taxon>Spermatophyta</taxon>
        <taxon>Magnoliopsida</taxon>
        <taxon>Liliopsida</taxon>
        <taxon>Poales</taxon>
        <taxon>Poaceae</taxon>
        <taxon>PACMAD clade</taxon>
        <taxon>Chloridoideae</taxon>
        <taxon>Eragrostideae</taxon>
        <taxon>Eragrostidinae</taxon>
        <taxon>Eragrostis</taxon>
    </lineage>
</organism>
<comment type="caution">
    <text evidence="2">The sequence shown here is derived from an EMBL/GenBank/DDBJ whole genome shotgun (WGS) entry which is preliminary data.</text>
</comment>
<feature type="region of interest" description="Disordered" evidence="1">
    <location>
        <begin position="1"/>
        <end position="42"/>
    </location>
</feature>
<reference evidence="2 3" key="1">
    <citation type="journal article" date="2019" name="Sci. Rep.">
        <title>A high-quality genome of Eragrostis curvula grass provides insights into Poaceae evolution and supports new strategies to enhance forage quality.</title>
        <authorList>
            <person name="Carballo J."/>
            <person name="Santos B.A.C.M."/>
            <person name="Zappacosta D."/>
            <person name="Garbus I."/>
            <person name="Selva J.P."/>
            <person name="Gallo C.A."/>
            <person name="Diaz A."/>
            <person name="Albertini E."/>
            <person name="Caccamo M."/>
            <person name="Echenique V."/>
        </authorList>
    </citation>
    <scope>NUCLEOTIDE SEQUENCE [LARGE SCALE GENOMIC DNA]</scope>
    <source>
        <strain evidence="3">cv. Victoria</strain>
        <tissue evidence="2">Leaf</tissue>
    </source>
</reference>
<dbReference type="EMBL" id="RWGY01000011">
    <property type="protein sequence ID" value="TVU28648.1"/>
    <property type="molecule type" value="Genomic_DNA"/>
</dbReference>
<dbReference type="Gramene" id="TVU28648">
    <property type="protein sequence ID" value="TVU28648"/>
    <property type="gene ID" value="EJB05_20175"/>
</dbReference>
<evidence type="ECO:0000313" key="2">
    <source>
        <dbReference type="EMBL" id="TVU28648.1"/>
    </source>
</evidence>
<gene>
    <name evidence="2" type="ORF">EJB05_20175</name>
</gene>
<feature type="compositionally biased region" description="Basic and acidic residues" evidence="1">
    <location>
        <begin position="1"/>
        <end position="11"/>
    </location>
</feature>
<evidence type="ECO:0000256" key="1">
    <source>
        <dbReference type="SAM" id="MobiDB-lite"/>
    </source>
</evidence>
<sequence>MVVDQTMERTHLLVQRSDAQHAPPPVMQKPGETGGHDSRTSSVVTCNQWLLRSGSSSWHENQTQTWPGILPQARATTAQREDG</sequence>
<accession>A0A5J9UZL0</accession>
<feature type="compositionally biased region" description="Polar residues" evidence="1">
    <location>
        <begin position="55"/>
        <end position="66"/>
    </location>
</feature>
<keyword evidence="3" id="KW-1185">Reference proteome</keyword>
<protein>
    <submittedName>
        <fullName evidence="2">Uncharacterized protein</fullName>
    </submittedName>
</protein>
<feature type="compositionally biased region" description="Polar residues" evidence="1">
    <location>
        <begin position="74"/>
        <end position="83"/>
    </location>
</feature>
<feature type="region of interest" description="Disordered" evidence="1">
    <location>
        <begin position="55"/>
        <end position="83"/>
    </location>
</feature>
<evidence type="ECO:0000313" key="3">
    <source>
        <dbReference type="Proteomes" id="UP000324897"/>
    </source>
</evidence>
<dbReference type="AlphaFoldDB" id="A0A5J9UZL0"/>
<proteinExistence type="predicted"/>
<dbReference type="Proteomes" id="UP000324897">
    <property type="component" value="Chromosome 1"/>
</dbReference>
<name>A0A5J9UZL0_9POAL</name>